<keyword evidence="5" id="KW-1185">Reference proteome</keyword>
<sequence>MDLLPFDRTHAVAVAGWPQSAAEVSMWCGLREFPLPARTVEAWQHADDVRAHLLLDGEQLIGYGELWIDAEEQEIELARIIVAPDARGKGYGRTLVRELTAQALLTGLPAIFMRVHPDNDRALRCYRAAGFAPVDPRLAKSWNAVQPVAYVWLRHDEAAS</sequence>
<dbReference type="Proteomes" id="UP001614394">
    <property type="component" value="Unassembled WGS sequence"/>
</dbReference>
<dbReference type="GO" id="GO:0016746">
    <property type="term" value="F:acyltransferase activity"/>
    <property type="evidence" value="ECO:0007669"/>
    <property type="project" value="UniProtKB-KW"/>
</dbReference>
<keyword evidence="2 4" id="KW-0012">Acyltransferase</keyword>
<protein>
    <submittedName>
        <fullName evidence="4">GNAT family N-acetyltransferase</fullName>
        <ecNumber evidence="4">2.3.-.-</ecNumber>
    </submittedName>
</protein>
<proteinExistence type="predicted"/>
<evidence type="ECO:0000256" key="1">
    <source>
        <dbReference type="ARBA" id="ARBA00022679"/>
    </source>
</evidence>
<dbReference type="SUPFAM" id="SSF55729">
    <property type="entry name" value="Acyl-CoA N-acyltransferases (Nat)"/>
    <property type="match status" value="1"/>
</dbReference>
<keyword evidence="1 4" id="KW-0808">Transferase</keyword>
<dbReference type="InterPro" id="IPR016181">
    <property type="entry name" value="Acyl_CoA_acyltransferase"/>
</dbReference>
<dbReference type="PANTHER" id="PTHR43877">
    <property type="entry name" value="AMINOALKYLPHOSPHONATE N-ACETYLTRANSFERASE-RELATED-RELATED"/>
    <property type="match status" value="1"/>
</dbReference>
<evidence type="ECO:0000313" key="4">
    <source>
        <dbReference type="EMBL" id="MFI9100758.1"/>
    </source>
</evidence>
<evidence type="ECO:0000259" key="3">
    <source>
        <dbReference type="PROSITE" id="PS51186"/>
    </source>
</evidence>
<dbReference type="PROSITE" id="PS51186">
    <property type="entry name" value="GNAT"/>
    <property type="match status" value="1"/>
</dbReference>
<organism evidence="4 5">
    <name type="scientific">Streptomyces fildesensis</name>
    <dbReference type="NCBI Taxonomy" id="375757"/>
    <lineage>
        <taxon>Bacteria</taxon>
        <taxon>Bacillati</taxon>
        <taxon>Actinomycetota</taxon>
        <taxon>Actinomycetes</taxon>
        <taxon>Kitasatosporales</taxon>
        <taxon>Streptomycetaceae</taxon>
        <taxon>Streptomyces</taxon>
    </lineage>
</organism>
<evidence type="ECO:0000256" key="2">
    <source>
        <dbReference type="ARBA" id="ARBA00023315"/>
    </source>
</evidence>
<gene>
    <name evidence="4" type="ORF">ACIGXA_09535</name>
</gene>
<evidence type="ECO:0000313" key="5">
    <source>
        <dbReference type="Proteomes" id="UP001614394"/>
    </source>
</evidence>
<dbReference type="InterPro" id="IPR000182">
    <property type="entry name" value="GNAT_dom"/>
</dbReference>
<dbReference type="CDD" id="cd04301">
    <property type="entry name" value="NAT_SF"/>
    <property type="match status" value="1"/>
</dbReference>
<dbReference type="Gene3D" id="3.40.630.30">
    <property type="match status" value="1"/>
</dbReference>
<dbReference type="EC" id="2.3.-.-" evidence="4"/>
<name>A0ABW8C3U3_9ACTN</name>
<dbReference type="Pfam" id="PF00583">
    <property type="entry name" value="Acetyltransf_1"/>
    <property type="match status" value="1"/>
</dbReference>
<dbReference type="EMBL" id="JBITYG010000002">
    <property type="protein sequence ID" value="MFI9100758.1"/>
    <property type="molecule type" value="Genomic_DNA"/>
</dbReference>
<feature type="domain" description="N-acetyltransferase" evidence="3">
    <location>
        <begin position="1"/>
        <end position="157"/>
    </location>
</feature>
<reference evidence="4 5" key="1">
    <citation type="submission" date="2024-10" db="EMBL/GenBank/DDBJ databases">
        <title>The Natural Products Discovery Center: Release of the First 8490 Sequenced Strains for Exploring Actinobacteria Biosynthetic Diversity.</title>
        <authorList>
            <person name="Kalkreuter E."/>
            <person name="Kautsar S.A."/>
            <person name="Yang D."/>
            <person name="Bader C.D."/>
            <person name="Teijaro C.N."/>
            <person name="Fluegel L."/>
            <person name="Davis C.M."/>
            <person name="Simpson J.R."/>
            <person name="Lauterbach L."/>
            <person name="Steele A.D."/>
            <person name="Gui C."/>
            <person name="Meng S."/>
            <person name="Li G."/>
            <person name="Viehrig K."/>
            <person name="Ye F."/>
            <person name="Su P."/>
            <person name="Kiefer A.F."/>
            <person name="Nichols A."/>
            <person name="Cepeda A.J."/>
            <person name="Yan W."/>
            <person name="Fan B."/>
            <person name="Jiang Y."/>
            <person name="Adhikari A."/>
            <person name="Zheng C.-J."/>
            <person name="Schuster L."/>
            <person name="Cowan T.M."/>
            <person name="Smanski M.J."/>
            <person name="Chevrette M.G."/>
            <person name="De Carvalho L.P.S."/>
            <person name="Shen B."/>
        </authorList>
    </citation>
    <scope>NUCLEOTIDE SEQUENCE [LARGE SCALE GENOMIC DNA]</scope>
    <source>
        <strain evidence="4 5">NPDC053399</strain>
    </source>
</reference>
<comment type="caution">
    <text evidence="4">The sequence shown here is derived from an EMBL/GenBank/DDBJ whole genome shotgun (WGS) entry which is preliminary data.</text>
</comment>
<accession>A0ABW8C3U3</accession>
<dbReference type="InterPro" id="IPR050832">
    <property type="entry name" value="Bact_Acetyltransf"/>
</dbReference>
<dbReference type="RefSeq" id="WP_399646339.1">
    <property type="nucleotide sequence ID" value="NZ_JBITYG010000002.1"/>
</dbReference>